<dbReference type="Proteomes" id="UP001341840">
    <property type="component" value="Unassembled WGS sequence"/>
</dbReference>
<evidence type="ECO:0000313" key="4">
    <source>
        <dbReference type="Proteomes" id="UP001341840"/>
    </source>
</evidence>
<comment type="caution">
    <text evidence="3">The sequence shown here is derived from an EMBL/GenBank/DDBJ whole genome shotgun (WGS) entry which is preliminary data.</text>
</comment>
<feature type="domain" description="Putative plant transposon protein" evidence="2">
    <location>
        <begin position="71"/>
        <end position="246"/>
    </location>
</feature>
<evidence type="ECO:0000256" key="1">
    <source>
        <dbReference type="SAM" id="MobiDB-lite"/>
    </source>
</evidence>
<accession>A0ABU6YR91</accession>
<feature type="region of interest" description="Disordered" evidence="1">
    <location>
        <begin position="1"/>
        <end position="24"/>
    </location>
</feature>
<keyword evidence="4" id="KW-1185">Reference proteome</keyword>
<feature type="compositionally biased region" description="Pro residues" evidence="1">
    <location>
        <begin position="256"/>
        <end position="266"/>
    </location>
</feature>
<name>A0ABU6YR91_9FABA</name>
<feature type="compositionally biased region" description="Polar residues" evidence="1">
    <location>
        <begin position="268"/>
        <end position="285"/>
    </location>
</feature>
<protein>
    <recommendedName>
        <fullName evidence="2">Putative plant transposon protein domain-containing protein</fullName>
    </recommendedName>
</protein>
<proteinExistence type="predicted"/>
<evidence type="ECO:0000259" key="2">
    <source>
        <dbReference type="Pfam" id="PF20167"/>
    </source>
</evidence>
<sequence length="285" mass="32663">MASKGKAPARASSARTRDSSSCQQPTLETQLYEIPEHAERAKALEDRKVIHECTIKFSEGKKDTFRERILARGWNVMYEPAIPINLSWVREFYANRSKCNQCDVFMRGRKIPCFLEAIKRVLNILRVGARCGYADIFDAYNREELDMEEVLRLTGKEGATWLENPQIPTIPARPKKKILNKEVWMWMKLIVCNITPTKHETTLSMEIVLLIYALMKNESANVPRYPRDKILKIPKAHQFFPFGKWIGKYEEVAHPISPPMQSPGPPSTARTDIPVSSTFSLPEPS</sequence>
<dbReference type="Pfam" id="PF20167">
    <property type="entry name" value="Transposase_32"/>
    <property type="match status" value="1"/>
</dbReference>
<dbReference type="InterPro" id="IPR046796">
    <property type="entry name" value="Transposase_32_dom"/>
</dbReference>
<gene>
    <name evidence="3" type="ORF">PIB30_077828</name>
</gene>
<evidence type="ECO:0000313" key="3">
    <source>
        <dbReference type="EMBL" id="MED6211880.1"/>
    </source>
</evidence>
<dbReference type="EMBL" id="JASCZI010242713">
    <property type="protein sequence ID" value="MED6211880.1"/>
    <property type="molecule type" value="Genomic_DNA"/>
</dbReference>
<reference evidence="3 4" key="1">
    <citation type="journal article" date="2023" name="Plants (Basel)">
        <title>Bridging the Gap: Combining Genomics and Transcriptomics Approaches to Understand Stylosanthes scabra, an Orphan Legume from the Brazilian Caatinga.</title>
        <authorList>
            <person name="Ferreira-Neto J.R.C."/>
            <person name="da Silva M.D."/>
            <person name="Binneck E."/>
            <person name="de Melo N.F."/>
            <person name="da Silva R.H."/>
            <person name="de Melo A.L.T.M."/>
            <person name="Pandolfi V."/>
            <person name="Bustamante F.O."/>
            <person name="Brasileiro-Vidal A.C."/>
            <person name="Benko-Iseppon A.M."/>
        </authorList>
    </citation>
    <scope>NUCLEOTIDE SEQUENCE [LARGE SCALE GENOMIC DNA]</scope>
    <source>
        <tissue evidence="3">Leaves</tissue>
    </source>
</reference>
<feature type="region of interest" description="Disordered" evidence="1">
    <location>
        <begin position="256"/>
        <end position="285"/>
    </location>
</feature>
<organism evidence="3 4">
    <name type="scientific">Stylosanthes scabra</name>
    <dbReference type="NCBI Taxonomy" id="79078"/>
    <lineage>
        <taxon>Eukaryota</taxon>
        <taxon>Viridiplantae</taxon>
        <taxon>Streptophyta</taxon>
        <taxon>Embryophyta</taxon>
        <taxon>Tracheophyta</taxon>
        <taxon>Spermatophyta</taxon>
        <taxon>Magnoliopsida</taxon>
        <taxon>eudicotyledons</taxon>
        <taxon>Gunneridae</taxon>
        <taxon>Pentapetalae</taxon>
        <taxon>rosids</taxon>
        <taxon>fabids</taxon>
        <taxon>Fabales</taxon>
        <taxon>Fabaceae</taxon>
        <taxon>Papilionoideae</taxon>
        <taxon>50 kb inversion clade</taxon>
        <taxon>dalbergioids sensu lato</taxon>
        <taxon>Dalbergieae</taxon>
        <taxon>Pterocarpus clade</taxon>
        <taxon>Stylosanthes</taxon>
    </lineage>
</organism>